<evidence type="ECO:0000313" key="4">
    <source>
        <dbReference type="Proteomes" id="UP000295443"/>
    </source>
</evidence>
<dbReference type="InterPro" id="IPR003509">
    <property type="entry name" value="UPF0102_YraN-like"/>
</dbReference>
<dbReference type="AlphaFoldDB" id="A0A4R1BG88"/>
<proteinExistence type="inferred from homology"/>
<dbReference type="Proteomes" id="UP000295443">
    <property type="component" value="Unassembled WGS sequence"/>
</dbReference>
<dbReference type="PANTHER" id="PTHR34039:SF1">
    <property type="entry name" value="UPF0102 PROTEIN YRAN"/>
    <property type="match status" value="1"/>
</dbReference>
<accession>A0A4R1BG88</accession>
<keyword evidence="4" id="KW-1185">Reference proteome</keyword>
<dbReference type="CDD" id="cd20736">
    <property type="entry name" value="PoNe_Nuclease"/>
    <property type="match status" value="1"/>
</dbReference>
<dbReference type="NCBIfam" id="NF009150">
    <property type="entry name" value="PRK12497.1-3"/>
    <property type="match status" value="1"/>
</dbReference>
<dbReference type="Pfam" id="PF02021">
    <property type="entry name" value="UPF0102"/>
    <property type="match status" value="1"/>
</dbReference>
<gene>
    <name evidence="3" type="ORF">EZJ19_05655</name>
</gene>
<dbReference type="InterPro" id="IPR011856">
    <property type="entry name" value="tRNA_endonuc-like_dom_sf"/>
</dbReference>
<dbReference type="HAMAP" id="MF_00048">
    <property type="entry name" value="UPF0102"/>
    <property type="match status" value="1"/>
</dbReference>
<comment type="caution">
    <text evidence="3">The sequence shown here is derived from an EMBL/GenBank/DDBJ whole genome shotgun (WGS) entry which is preliminary data.</text>
</comment>
<dbReference type="RefSeq" id="WP_131445347.1">
    <property type="nucleotide sequence ID" value="NZ_SJZB01000020.1"/>
</dbReference>
<evidence type="ECO:0000256" key="1">
    <source>
        <dbReference type="ARBA" id="ARBA00006738"/>
    </source>
</evidence>
<evidence type="ECO:0000256" key="2">
    <source>
        <dbReference type="HAMAP-Rule" id="MF_00048"/>
    </source>
</evidence>
<organism evidence="3 4">
    <name type="scientific">Parasulfuritortus cantonensis</name>
    <dbReference type="NCBI Taxonomy" id="2528202"/>
    <lineage>
        <taxon>Bacteria</taxon>
        <taxon>Pseudomonadati</taxon>
        <taxon>Pseudomonadota</taxon>
        <taxon>Betaproteobacteria</taxon>
        <taxon>Nitrosomonadales</taxon>
        <taxon>Thiobacillaceae</taxon>
        <taxon>Parasulfuritortus</taxon>
    </lineage>
</organism>
<name>A0A4R1BG88_9PROT</name>
<dbReference type="SUPFAM" id="SSF52980">
    <property type="entry name" value="Restriction endonuclease-like"/>
    <property type="match status" value="1"/>
</dbReference>
<dbReference type="PANTHER" id="PTHR34039">
    <property type="entry name" value="UPF0102 PROTEIN YRAN"/>
    <property type="match status" value="1"/>
</dbReference>
<reference evidence="3 4" key="1">
    <citation type="submission" date="2019-03" db="EMBL/GenBank/DDBJ databases">
        <title>Genome sequence of Thiobacillaceae bacterium LSR1, a sulfur-oxidizing bacterium isolated from freshwater sediment.</title>
        <authorList>
            <person name="Li S."/>
        </authorList>
    </citation>
    <scope>NUCLEOTIDE SEQUENCE [LARGE SCALE GENOMIC DNA]</scope>
    <source>
        <strain evidence="3 4">LSR1</strain>
    </source>
</reference>
<dbReference type="InterPro" id="IPR011335">
    <property type="entry name" value="Restrct_endonuc-II-like"/>
</dbReference>
<sequence>MAAGKAAEDAAADYLLRQGLRPVARNWRCRGGEIDLIMRDGDVLVFVEVRARKDARFGGAAASITATKQARLLHAARLYLAGLGAPPPCRFDAVLFEGDRLVWLKDAFGESR</sequence>
<dbReference type="GO" id="GO:0003676">
    <property type="term" value="F:nucleic acid binding"/>
    <property type="evidence" value="ECO:0007669"/>
    <property type="project" value="InterPro"/>
</dbReference>
<dbReference type="OrthoDB" id="9794876at2"/>
<dbReference type="Gene3D" id="3.40.1350.10">
    <property type="match status" value="1"/>
</dbReference>
<dbReference type="EMBL" id="SJZB01000020">
    <property type="protein sequence ID" value="TCJ16078.1"/>
    <property type="molecule type" value="Genomic_DNA"/>
</dbReference>
<dbReference type="NCBIfam" id="TIGR00252">
    <property type="entry name" value="YraN family protein"/>
    <property type="match status" value="1"/>
</dbReference>
<protein>
    <recommendedName>
        <fullName evidence="2">UPF0102 protein EZJ19_05655</fullName>
    </recommendedName>
</protein>
<comment type="similarity">
    <text evidence="1 2">Belongs to the UPF0102 family.</text>
</comment>
<evidence type="ECO:0000313" key="3">
    <source>
        <dbReference type="EMBL" id="TCJ16078.1"/>
    </source>
</evidence>